<dbReference type="EMBL" id="QGNW01002567">
    <property type="protein sequence ID" value="RVW17943.1"/>
    <property type="molecule type" value="Genomic_DNA"/>
</dbReference>
<dbReference type="PANTHER" id="PTHR31515">
    <property type="entry name" value="TRANSMEMBRANE PROTEIN-RELATED"/>
    <property type="match status" value="1"/>
</dbReference>
<keyword evidence="1" id="KW-1133">Transmembrane helix</keyword>
<proteinExistence type="predicted"/>
<dbReference type="Proteomes" id="UP000288805">
    <property type="component" value="Unassembled WGS sequence"/>
</dbReference>
<evidence type="ECO:0000313" key="3">
    <source>
        <dbReference type="Proteomes" id="UP000288805"/>
    </source>
</evidence>
<gene>
    <name evidence="2" type="ORF">CK203_108019</name>
</gene>
<organism evidence="2 3">
    <name type="scientific">Vitis vinifera</name>
    <name type="common">Grape</name>
    <dbReference type="NCBI Taxonomy" id="29760"/>
    <lineage>
        <taxon>Eukaryota</taxon>
        <taxon>Viridiplantae</taxon>
        <taxon>Streptophyta</taxon>
        <taxon>Embryophyta</taxon>
        <taxon>Tracheophyta</taxon>
        <taxon>Spermatophyta</taxon>
        <taxon>Magnoliopsida</taxon>
        <taxon>eudicotyledons</taxon>
        <taxon>Gunneridae</taxon>
        <taxon>Pentapetalae</taxon>
        <taxon>rosids</taxon>
        <taxon>Vitales</taxon>
        <taxon>Vitaceae</taxon>
        <taxon>Viteae</taxon>
        <taxon>Vitis</taxon>
    </lineage>
</organism>
<keyword evidence="1" id="KW-0812">Transmembrane</keyword>
<name>A0A438C3W2_VITVI</name>
<dbReference type="AlphaFoldDB" id="A0A438C3W2"/>
<protein>
    <submittedName>
        <fullName evidence="2">Uncharacterized protein</fullName>
    </submittedName>
</protein>
<sequence>MEKLCFRNREKACYSITSTTPYILAGLASAVGGLSAPYEKASHVHARPIVNWLWSAGCHPFGPFSNTSQMSQMLQDVALRNTIYARVDSALHRIRDTSEYVQTFAAEYLKTPLSEPVKGKKNKSSTELWLEKFYKKKTNLPEPLPHELVERLEKFLDNLEEELVDLSYLLYDHRYVDYVLVSEGKMKCCDIEYRFPVESSQTFIYGGILLAGFFVYFLVIFFSSPVPKTTISALQLHSGEGESDKCKGSTQGVEIHNAIKGGEVDLIS</sequence>
<accession>A0A438C3W2</accession>
<feature type="transmembrane region" description="Helical" evidence="1">
    <location>
        <begin position="203"/>
        <end position="222"/>
    </location>
</feature>
<reference evidence="2 3" key="1">
    <citation type="journal article" date="2018" name="PLoS Genet.">
        <title>Population sequencing reveals clonal diversity and ancestral inbreeding in the grapevine cultivar Chardonnay.</title>
        <authorList>
            <person name="Roach M.J."/>
            <person name="Johnson D.L."/>
            <person name="Bohlmann J."/>
            <person name="van Vuuren H.J."/>
            <person name="Jones S.J."/>
            <person name="Pretorius I.S."/>
            <person name="Schmidt S.A."/>
            <person name="Borneman A.R."/>
        </authorList>
    </citation>
    <scope>NUCLEOTIDE SEQUENCE [LARGE SCALE GENOMIC DNA]</scope>
    <source>
        <strain evidence="3">cv. Chardonnay</strain>
        <tissue evidence="2">Leaf</tissue>
    </source>
</reference>
<dbReference type="PANTHER" id="PTHR31515:SF0">
    <property type="entry name" value="TRANSMEMBRANE PROTEIN"/>
    <property type="match status" value="1"/>
</dbReference>
<comment type="caution">
    <text evidence="2">The sequence shown here is derived from an EMBL/GenBank/DDBJ whole genome shotgun (WGS) entry which is preliminary data.</text>
</comment>
<evidence type="ECO:0000313" key="2">
    <source>
        <dbReference type="EMBL" id="RVW17943.1"/>
    </source>
</evidence>
<keyword evidence="1" id="KW-0472">Membrane</keyword>
<evidence type="ECO:0000256" key="1">
    <source>
        <dbReference type="SAM" id="Phobius"/>
    </source>
</evidence>